<feature type="compositionally biased region" description="Polar residues" evidence="1">
    <location>
        <begin position="64"/>
        <end position="73"/>
    </location>
</feature>
<dbReference type="EMBL" id="CP014501">
    <property type="protein sequence ID" value="ANB12788.1"/>
    <property type="molecule type" value="Genomic_DNA"/>
</dbReference>
<reference evidence="2 3" key="1">
    <citation type="submission" date="2016-02" db="EMBL/GenBank/DDBJ databases">
        <title>Complete genome sequence and transcriptome regulation of the pentose utilising yeast Sugiyamaella lignohabitans.</title>
        <authorList>
            <person name="Bellasio M."/>
            <person name="Peymann A."/>
            <person name="Valli M."/>
            <person name="Sipitzky M."/>
            <person name="Graf A."/>
            <person name="Sauer M."/>
            <person name="Marx H."/>
            <person name="Mattanovich D."/>
        </authorList>
    </citation>
    <scope>NUCLEOTIDE SEQUENCE [LARGE SCALE GENOMIC DNA]</scope>
    <source>
        <strain evidence="2 3">CBS 10342</strain>
    </source>
</reference>
<feature type="compositionally biased region" description="Basic and acidic residues" evidence="1">
    <location>
        <begin position="1"/>
        <end position="37"/>
    </location>
</feature>
<feature type="region of interest" description="Disordered" evidence="1">
    <location>
        <begin position="546"/>
        <end position="595"/>
    </location>
</feature>
<evidence type="ECO:0000313" key="3">
    <source>
        <dbReference type="Proteomes" id="UP000189580"/>
    </source>
</evidence>
<evidence type="ECO:0000313" key="2">
    <source>
        <dbReference type="EMBL" id="ANB12788.1"/>
    </source>
</evidence>
<dbReference type="RefSeq" id="XP_018735265.1">
    <property type="nucleotide sequence ID" value="XM_018877909.1"/>
</dbReference>
<feature type="compositionally biased region" description="Low complexity" evidence="1">
    <location>
        <begin position="749"/>
        <end position="770"/>
    </location>
</feature>
<protein>
    <submittedName>
        <fullName evidence="2">Uncharacterized protein</fullName>
    </submittedName>
</protein>
<proteinExistence type="predicted"/>
<feature type="region of interest" description="Disordered" evidence="1">
    <location>
        <begin position="1"/>
        <end position="126"/>
    </location>
</feature>
<feature type="compositionally biased region" description="Gly residues" evidence="1">
    <location>
        <begin position="156"/>
        <end position="169"/>
    </location>
</feature>
<feature type="region of interest" description="Disordered" evidence="1">
    <location>
        <begin position="726"/>
        <end position="770"/>
    </location>
</feature>
<keyword evidence="3" id="KW-1185">Reference proteome</keyword>
<dbReference type="InterPro" id="IPR003842">
    <property type="entry name" value="Vacuolating_cytotoxin"/>
</dbReference>
<sequence>MLKVPTEEDLRRVAESSDDSARSSLERGRRQLEDGGRARNVGVGGRGGGGDRELAQFNLGGGNRTSLSQSPSASPGRRRGDESPPEEQINFDTGRAVRSSSRNPLEVDSGYQTGGGSGQMGSKSGIKSSFVNLRSLLRSEGGPRTTVATAAAIPGSTGGVISGATGGATGSASRGSGDSSRVGAVSGGASEGRELGVEDPRSSLESADSVRTGESVFSGYSHVHGHGNGGKDRTHSQVGITKLQNKAHNLVQSLALNSERPLYYGHRRVSRAQDMDARAAAAAAAAAAGGAGGGPAYRGSIGNGMTASLSRSSADLFRRSSQRFGSGAGGVDTSRPGEPQLTPDLEEHLLLLSALDRMPTDFAQCEDDLDHDPERLRKLSLFYGVDTVVENQRGWFFMGYPFFSDKSLFPLDPHNWTTGQGRALNGGMNDYSLPDFTWEWLWKRWYVDMSGDVDDQGWKYSWRFRSRNWHGTHVWFRSFVRKRTWKRIRRKVDSYIPPASRIHSYLGANASDSAEILIGDIPLAGAPTSTDATSSSATATATATVTAGSDAAVSPPTSATAGTGTGIGIGTAGSDTSRDPSRRSPEPITGVYNISGGTSILRPVTPIISLSVDGPSHSSHDLPRPGSPEMPTIQESETKVDRLINSMNDSRIDRERINKFVDFALDQDNDPATIGELLTRLHGILQTLQYHASRQHIIRRLEASTENAPYNETTQKLISAIEEDHDNYDHKSSPYGHLRLDSPSPSPSPSLSSSPPSRPNHPTSSFHQNR</sequence>
<feature type="region of interest" description="Disordered" evidence="1">
    <location>
        <begin position="142"/>
        <end position="209"/>
    </location>
</feature>
<feature type="compositionally biased region" description="Basic and acidic residues" evidence="1">
    <location>
        <begin position="576"/>
        <end position="585"/>
    </location>
</feature>
<feature type="compositionally biased region" description="Basic and acidic residues" evidence="1">
    <location>
        <begin position="191"/>
        <end position="202"/>
    </location>
</feature>
<feature type="region of interest" description="Disordered" evidence="1">
    <location>
        <begin position="611"/>
        <end position="632"/>
    </location>
</feature>
<feature type="compositionally biased region" description="Low complexity" evidence="1">
    <location>
        <begin position="546"/>
        <end position="562"/>
    </location>
</feature>
<evidence type="ECO:0000256" key="1">
    <source>
        <dbReference type="SAM" id="MobiDB-lite"/>
    </source>
</evidence>
<name>A0A161HL93_9ASCO</name>
<dbReference type="KEGG" id="slb:AWJ20_1058"/>
<dbReference type="Proteomes" id="UP000189580">
    <property type="component" value="Chromosome a"/>
</dbReference>
<gene>
    <name evidence="2" type="ORF">AWJ20_1058</name>
</gene>
<dbReference type="AlphaFoldDB" id="A0A161HL93"/>
<dbReference type="GeneID" id="30032818"/>
<organism evidence="2 3">
    <name type="scientific">Sugiyamaella lignohabitans</name>
    <dbReference type="NCBI Taxonomy" id="796027"/>
    <lineage>
        <taxon>Eukaryota</taxon>
        <taxon>Fungi</taxon>
        <taxon>Dikarya</taxon>
        <taxon>Ascomycota</taxon>
        <taxon>Saccharomycotina</taxon>
        <taxon>Dipodascomycetes</taxon>
        <taxon>Dipodascales</taxon>
        <taxon>Trichomonascaceae</taxon>
        <taxon>Sugiyamaella</taxon>
    </lineage>
</organism>
<dbReference type="GO" id="GO:0005576">
    <property type="term" value="C:extracellular region"/>
    <property type="evidence" value="ECO:0007669"/>
    <property type="project" value="InterPro"/>
</dbReference>
<accession>A0A161HL93</accession>
<dbReference type="OrthoDB" id="72441at2759"/>
<dbReference type="PRINTS" id="PR01656">
    <property type="entry name" value="VACCYTOTOXIN"/>
</dbReference>
<feature type="compositionally biased region" description="Low complexity" evidence="1">
    <location>
        <begin position="170"/>
        <end position="184"/>
    </location>
</feature>